<reference evidence="1 2" key="1">
    <citation type="submission" date="2019-02" db="EMBL/GenBank/DDBJ databases">
        <title>Deep-cultivation of Planctomycetes and their phenomic and genomic characterization uncovers novel biology.</title>
        <authorList>
            <person name="Wiegand S."/>
            <person name="Jogler M."/>
            <person name="Boedeker C."/>
            <person name="Pinto D."/>
            <person name="Vollmers J."/>
            <person name="Rivas-Marin E."/>
            <person name="Kohn T."/>
            <person name="Peeters S.H."/>
            <person name="Heuer A."/>
            <person name="Rast P."/>
            <person name="Oberbeckmann S."/>
            <person name="Bunk B."/>
            <person name="Jeske O."/>
            <person name="Meyerdierks A."/>
            <person name="Storesund J.E."/>
            <person name="Kallscheuer N."/>
            <person name="Luecker S."/>
            <person name="Lage O.M."/>
            <person name="Pohl T."/>
            <person name="Merkel B.J."/>
            <person name="Hornburger P."/>
            <person name="Mueller R.-W."/>
            <person name="Bruemmer F."/>
            <person name="Labrenz M."/>
            <person name="Spormann A.M."/>
            <person name="Op den Camp H."/>
            <person name="Overmann J."/>
            <person name="Amann R."/>
            <person name="Jetten M.S.M."/>
            <person name="Mascher T."/>
            <person name="Medema M.H."/>
            <person name="Devos D.P."/>
            <person name="Kaster A.-K."/>
            <person name="Ovreas L."/>
            <person name="Rohde M."/>
            <person name="Galperin M.Y."/>
            <person name="Jogler C."/>
        </authorList>
    </citation>
    <scope>NUCLEOTIDE SEQUENCE [LARGE SCALE GENOMIC DNA]</scope>
    <source>
        <strain evidence="1 2">TBK1r</strain>
    </source>
</reference>
<name>A0ABX5XNF8_9BACT</name>
<sequence length="99" mass="11283">MSPDSRIAGDTRDRLEQRYCELKERRDDLCRDLAGWCGVYIAPGSEPVDSLAPCREAAEVCHNTEKLEIVDRISNYTLDMVKLQELLRAADGERSHFVI</sequence>
<evidence type="ECO:0000313" key="2">
    <source>
        <dbReference type="Proteomes" id="UP000318081"/>
    </source>
</evidence>
<organism evidence="1 2">
    <name type="scientific">Stieleria magnilauensis</name>
    <dbReference type="NCBI Taxonomy" id="2527963"/>
    <lineage>
        <taxon>Bacteria</taxon>
        <taxon>Pseudomonadati</taxon>
        <taxon>Planctomycetota</taxon>
        <taxon>Planctomycetia</taxon>
        <taxon>Pirellulales</taxon>
        <taxon>Pirellulaceae</taxon>
        <taxon>Stieleria</taxon>
    </lineage>
</organism>
<evidence type="ECO:0000313" key="1">
    <source>
        <dbReference type="EMBL" id="QDV81444.1"/>
    </source>
</evidence>
<accession>A0ABX5XNF8</accession>
<dbReference type="EMBL" id="CP036432">
    <property type="protein sequence ID" value="QDV81444.1"/>
    <property type="molecule type" value="Genomic_DNA"/>
</dbReference>
<dbReference type="RefSeq" id="WP_145207241.1">
    <property type="nucleotide sequence ID" value="NZ_CP036432.1"/>
</dbReference>
<proteinExistence type="predicted"/>
<keyword evidence="2" id="KW-1185">Reference proteome</keyword>
<protein>
    <submittedName>
        <fullName evidence="1">Uncharacterized protein</fullName>
    </submittedName>
</protein>
<dbReference type="Proteomes" id="UP000318081">
    <property type="component" value="Chromosome"/>
</dbReference>
<gene>
    <name evidence="1" type="ORF">TBK1r_03620</name>
</gene>